<dbReference type="InterPro" id="IPR010982">
    <property type="entry name" value="Lambda_DNA-bd_dom_sf"/>
</dbReference>
<dbReference type="EMBL" id="FILX01000001">
    <property type="protein sequence ID" value="CYX33032.1"/>
    <property type="molecule type" value="Genomic_DNA"/>
</dbReference>
<reference evidence="3 4" key="1">
    <citation type="submission" date="2016-02" db="EMBL/GenBank/DDBJ databases">
        <authorList>
            <consortium name="Pathogen Informatics"/>
        </authorList>
    </citation>
    <scope>NUCLEOTIDE SEQUENCE [LARGE SCALE GENOMIC DNA]</scope>
    <source>
        <strain evidence="3 4">SS993</strain>
    </source>
</reference>
<dbReference type="SMART" id="SM00530">
    <property type="entry name" value="HTH_XRE"/>
    <property type="match status" value="1"/>
</dbReference>
<dbReference type="GO" id="GO:0003677">
    <property type="term" value="F:DNA binding"/>
    <property type="evidence" value="ECO:0007669"/>
    <property type="project" value="InterPro"/>
</dbReference>
<organism evidence="3 4">
    <name type="scientific">Streptococcus suis</name>
    <dbReference type="NCBI Taxonomy" id="1307"/>
    <lineage>
        <taxon>Bacteria</taxon>
        <taxon>Bacillati</taxon>
        <taxon>Bacillota</taxon>
        <taxon>Bacilli</taxon>
        <taxon>Lactobacillales</taxon>
        <taxon>Streptococcaceae</taxon>
        <taxon>Streptococcus</taxon>
    </lineage>
</organism>
<accession>A0A123VC31</accession>
<name>A0A123VC31_STRSU</name>
<dbReference type="Proteomes" id="UP000074903">
    <property type="component" value="Unassembled WGS sequence"/>
</dbReference>
<feature type="region of interest" description="Disordered" evidence="1">
    <location>
        <begin position="1"/>
        <end position="40"/>
    </location>
</feature>
<feature type="domain" description="HTH cro/C1-type" evidence="2">
    <location>
        <begin position="17"/>
        <end position="62"/>
    </location>
</feature>
<proteinExistence type="predicted"/>
<dbReference type="InterPro" id="IPR001387">
    <property type="entry name" value="Cro/C1-type_HTH"/>
</dbReference>
<evidence type="ECO:0000313" key="3">
    <source>
        <dbReference type="EMBL" id="CYX33032.1"/>
    </source>
</evidence>
<dbReference type="PROSITE" id="PS50943">
    <property type="entry name" value="HTH_CROC1"/>
    <property type="match status" value="1"/>
</dbReference>
<evidence type="ECO:0000259" key="2">
    <source>
        <dbReference type="PROSITE" id="PS50943"/>
    </source>
</evidence>
<dbReference type="AlphaFoldDB" id="A0A123VC31"/>
<dbReference type="Gene3D" id="1.10.260.40">
    <property type="entry name" value="lambda repressor-like DNA-binding domains"/>
    <property type="match status" value="1"/>
</dbReference>
<evidence type="ECO:0000256" key="1">
    <source>
        <dbReference type="SAM" id="MobiDB-lite"/>
    </source>
</evidence>
<dbReference type="RefSeq" id="WP_044765915.1">
    <property type="nucleotide sequence ID" value="NZ_CEHB01000216.1"/>
</dbReference>
<protein>
    <submittedName>
        <fullName evidence="3">Transcriptional regulator</fullName>
    </submittedName>
</protein>
<evidence type="ECO:0000313" key="4">
    <source>
        <dbReference type="Proteomes" id="UP000074903"/>
    </source>
</evidence>
<dbReference type="SUPFAM" id="SSF47413">
    <property type="entry name" value="lambda repressor-like DNA-binding domains"/>
    <property type="match status" value="1"/>
</dbReference>
<dbReference type="CDD" id="cd00093">
    <property type="entry name" value="HTH_XRE"/>
    <property type="match status" value="1"/>
</dbReference>
<sequence length="99" mass="11434">MELAFRESLKKMRGTKSKEKFSQELEMSRSNYSRIESGKSDPTIKTLEQIAKLTNSTLVVDLIPNEPTEPEPETEQVTLELEMEEEKSDILDITKQRTE</sequence>
<feature type="compositionally biased region" description="Basic and acidic residues" evidence="1">
    <location>
        <begin position="1"/>
        <end position="27"/>
    </location>
</feature>
<gene>
    <name evidence="3" type="ORF">ERS132531_00127</name>
</gene>
<dbReference type="Pfam" id="PF01381">
    <property type="entry name" value="HTH_3"/>
    <property type="match status" value="1"/>
</dbReference>